<gene>
    <name evidence="1" type="ORF">GR303_11880</name>
</gene>
<accession>A0ABW9YXG9</accession>
<proteinExistence type="predicted"/>
<protein>
    <submittedName>
        <fullName evidence="1">Uncharacterized protein</fullName>
    </submittedName>
</protein>
<name>A0ABW9YXG9_9HYPH</name>
<dbReference type="Proteomes" id="UP000818323">
    <property type="component" value="Unassembled WGS sequence"/>
</dbReference>
<organism evidence="1 2">
    <name type="scientific">Microvirga arsenatis</name>
    <dbReference type="NCBI Taxonomy" id="2692265"/>
    <lineage>
        <taxon>Bacteria</taxon>
        <taxon>Pseudomonadati</taxon>
        <taxon>Pseudomonadota</taxon>
        <taxon>Alphaproteobacteria</taxon>
        <taxon>Hyphomicrobiales</taxon>
        <taxon>Methylobacteriaceae</taxon>
        <taxon>Microvirga</taxon>
    </lineage>
</organism>
<evidence type="ECO:0000313" key="2">
    <source>
        <dbReference type="Proteomes" id="UP000818323"/>
    </source>
</evidence>
<dbReference type="EMBL" id="JAAAXJ010000005">
    <property type="protein sequence ID" value="NBJ25051.1"/>
    <property type="molecule type" value="Genomic_DNA"/>
</dbReference>
<dbReference type="RefSeq" id="WP_161723433.1">
    <property type="nucleotide sequence ID" value="NZ_JAAAXI010000008.1"/>
</dbReference>
<evidence type="ECO:0000313" key="1">
    <source>
        <dbReference type="EMBL" id="NBJ25051.1"/>
    </source>
</evidence>
<keyword evidence="2" id="KW-1185">Reference proteome</keyword>
<reference evidence="1 2" key="1">
    <citation type="submission" date="2020-01" db="EMBL/GenBank/DDBJ databases">
        <title>Microvirga sp. nov., an arsenate reduction bacterium isolated from Tibet hotspring sediments.</title>
        <authorList>
            <person name="Yuan C.-G."/>
        </authorList>
    </citation>
    <scope>NUCLEOTIDE SEQUENCE [LARGE SCALE GENOMIC DNA]</scope>
    <source>
        <strain evidence="1 2">SYSU G3D203</strain>
    </source>
</reference>
<comment type="caution">
    <text evidence="1">The sequence shown here is derived from an EMBL/GenBank/DDBJ whole genome shotgun (WGS) entry which is preliminary data.</text>
</comment>
<sequence length="76" mass="9021">MNKIIRKYYTVDKLPEDLRVLLDPSKPVTLVIEQEDDPPRKEAGRAFMRFYGAAKERKTSVTKAVERIRNLRDEWE</sequence>